<dbReference type="OrthoDB" id="7404855at2"/>
<sequence length="239" mass="26767">MRIVFRCDPALADHLPRPVPARAILPDWLRSMPAKAHSEIHGREIRTVKQCPPFVDAMSHGFMILLPCDMTVRNGAFSWDWAIPAPSTEGHPRSPLSFHVAEQLAGAPFSNGLAAVKFNSFWTIELEEGWSLFATHPVNRHELPFRLVTGVVDSDRFTDAGINFPAIWSDPDFSGVLPKGMPIAQCFPVPRAAPDLVFERFDEAHKAAYEKTVTEVLAEPGVYRKRFRAKRRHTPAHAV</sequence>
<keyword evidence="2" id="KW-1185">Reference proteome</keyword>
<reference evidence="1 2" key="1">
    <citation type="submission" date="2019-08" db="EMBL/GenBank/DDBJ databases">
        <authorList>
            <person name="Grouzdev D."/>
            <person name="Tikhonova E."/>
            <person name="Kravchenko I."/>
        </authorList>
    </citation>
    <scope>NUCLEOTIDE SEQUENCE [LARGE SCALE GENOMIC DNA]</scope>
    <source>
        <strain evidence="1 2">59b</strain>
    </source>
</reference>
<dbReference type="AlphaFoldDB" id="A0A5A9GG13"/>
<gene>
    <name evidence="1" type="ORF">FZ942_24895</name>
</gene>
<proteinExistence type="predicted"/>
<evidence type="ECO:0000313" key="2">
    <source>
        <dbReference type="Proteomes" id="UP000324927"/>
    </source>
</evidence>
<organism evidence="1 2">
    <name type="scientific">Azospirillum lipoferum</name>
    <dbReference type="NCBI Taxonomy" id="193"/>
    <lineage>
        <taxon>Bacteria</taxon>
        <taxon>Pseudomonadati</taxon>
        <taxon>Pseudomonadota</taxon>
        <taxon>Alphaproteobacteria</taxon>
        <taxon>Rhodospirillales</taxon>
        <taxon>Azospirillaceae</taxon>
        <taxon>Azospirillum</taxon>
    </lineage>
</organism>
<dbReference type="Proteomes" id="UP000324927">
    <property type="component" value="Unassembled WGS sequence"/>
</dbReference>
<name>A0A5A9GG13_AZOLI</name>
<accession>A0A5A9GG13</accession>
<protein>
    <submittedName>
        <fullName evidence="1">Uncharacterized protein</fullName>
    </submittedName>
</protein>
<evidence type="ECO:0000313" key="1">
    <source>
        <dbReference type="EMBL" id="KAA0593267.1"/>
    </source>
</evidence>
<dbReference type="EMBL" id="VTTN01000012">
    <property type="protein sequence ID" value="KAA0593267.1"/>
    <property type="molecule type" value="Genomic_DNA"/>
</dbReference>
<comment type="caution">
    <text evidence="1">The sequence shown here is derived from an EMBL/GenBank/DDBJ whole genome shotgun (WGS) entry which is preliminary data.</text>
</comment>